<dbReference type="InterPro" id="IPR010605">
    <property type="entry name" value="DUF1191"/>
</dbReference>
<feature type="signal peptide" evidence="10">
    <location>
        <begin position="1"/>
        <end position="23"/>
    </location>
</feature>
<dbReference type="OrthoDB" id="1101105at2759"/>
<reference evidence="13 14" key="1">
    <citation type="submission" date="2019-12" db="EMBL/GenBank/DDBJ databases">
        <authorList>
            <person name="Alioto T."/>
            <person name="Alioto T."/>
            <person name="Gomez Garrido J."/>
        </authorList>
    </citation>
    <scope>NUCLEOTIDE SEQUENCE [LARGE SCALE GENOMIC DNA]</scope>
</reference>
<keyword evidence="9" id="KW-0812">Transmembrane</keyword>
<evidence type="ECO:0000256" key="10">
    <source>
        <dbReference type="SAM" id="SignalP"/>
    </source>
</evidence>
<dbReference type="SMART" id="SM00837">
    <property type="entry name" value="DPBB_1"/>
    <property type="match status" value="1"/>
</dbReference>
<keyword evidence="5" id="KW-0964">Secreted</keyword>
<evidence type="ECO:0000259" key="11">
    <source>
        <dbReference type="PROSITE" id="PS50842"/>
    </source>
</evidence>
<evidence type="ECO:0000256" key="8">
    <source>
        <dbReference type="ARBA" id="ARBA00023316"/>
    </source>
</evidence>
<name>A0A8S0TT90_OLEEU</name>
<accession>A0A8S0TT90</accession>
<dbReference type="SUPFAM" id="SSF50685">
    <property type="entry name" value="Barwin-like endoglucanases"/>
    <property type="match status" value="1"/>
</dbReference>
<evidence type="ECO:0000256" key="7">
    <source>
        <dbReference type="ARBA" id="ARBA00023136"/>
    </source>
</evidence>
<dbReference type="Pfam" id="PF03330">
    <property type="entry name" value="DPBB_1"/>
    <property type="match status" value="1"/>
</dbReference>
<keyword evidence="7 9" id="KW-0472">Membrane</keyword>
<proteinExistence type="inferred from homology"/>
<dbReference type="PROSITE" id="PS50842">
    <property type="entry name" value="EXPANSIN_EG45"/>
    <property type="match status" value="1"/>
</dbReference>
<feature type="chain" id="PRO_5035863854" evidence="10">
    <location>
        <begin position="24"/>
        <end position="542"/>
    </location>
</feature>
<keyword evidence="8" id="KW-0961">Cell wall biogenesis/degradation</keyword>
<keyword evidence="14" id="KW-1185">Reference proteome</keyword>
<dbReference type="PRINTS" id="PR01226">
    <property type="entry name" value="EXPANSIN"/>
</dbReference>
<dbReference type="Pfam" id="PF06697">
    <property type="entry name" value="DUF1191"/>
    <property type="match status" value="1"/>
</dbReference>
<evidence type="ECO:0000313" key="13">
    <source>
        <dbReference type="EMBL" id="CAA3006759.1"/>
    </source>
</evidence>
<dbReference type="Gene3D" id="2.40.40.10">
    <property type="entry name" value="RlpA-like domain"/>
    <property type="match status" value="1"/>
</dbReference>
<dbReference type="PROSITE" id="PS50843">
    <property type="entry name" value="EXPANSIN_CBD"/>
    <property type="match status" value="1"/>
</dbReference>
<dbReference type="Proteomes" id="UP000594638">
    <property type="component" value="Unassembled WGS sequence"/>
</dbReference>
<protein>
    <submittedName>
        <fullName evidence="13">Expansin-A7-like</fullName>
    </submittedName>
</protein>
<evidence type="ECO:0000256" key="4">
    <source>
        <dbReference type="ARBA" id="ARBA00022512"/>
    </source>
</evidence>
<organism evidence="13 14">
    <name type="scientific">Olea europaea subsp. europaea</name>
    <dbReference type="NCBI Taxonomy" id="158383"/>
    <lineage>
        <taxon>Eukaryota</taxon>
        <taxon>Viridiplantae</taxon>
        <taxon>Streptophyta</taxon>
        <taxon>Embryophyta</taxon>
        <taxon>Tracheophyta</taxon>
        <taxon>Spermatophyta</taxon>
        <taxon>Magnoliopsida</taxon>
        <taxon>eudicotyledons</taxon>
        <taxon>Gunneridae</taxon>
        <taxon>Pentapetalae</taxon>
        <taxon>asterids</taxon>
        <taxon>lamiids</taxon>
        <taxon>Lamiales</taxon>
        <taxon>Oleaceae</taxon>
        <taxon>Oleeae</taxon>
        <taxon>Olea</taxon>
    </lineage>
</organism>
<sequence>MAALHSWCFSFFLVMAVLGNATAAYYAAVFRPTAWKQAYATFYGDETAAETMGGACGYGNLFSSGYGTATAALSSVLFNNGYGCGQCFQIRCVKSQWCYRGSPITTITATNLCPPNWAKDSNNGGWCNPPRTHFDMSKPAFMKIAQWKAGIVPVMFRRVPCVRRGGLRFTFQGNGYWLLVYVMNVAGGGDIAQMWVKGSKTGWISMSHNWGASYQAFATLGGQALSFKLTSYTSHETIIAWNVAPSNWQVGLTYSALQTQTQEIKSARLLDLVIRDYTFKSYNKHFRTGKLHQIKLPANLSGITVNSVRFRCGSLQRYGAKIKEFHLGIGVTVHPCIERVLIIRQNLGSNWSSIYYDNYELSGYRLISPVLGLLAYNIGDGIKFSTPSELGIQAGKQPITVDFSNTTRLNITSGVIPLCVSFDHDGKVTLTNQASPNICIATRHGHFGLVVESPLIPMKKKTLSKWKITIGSTIGAALGAFLLSLLLIAMFVNAKKKARMDELERRAYEEEALQVSMVGHVSTRTASSTRTLPRIEHDDEYT</sequence>
<dbReference type="PANTHER" id="PTHR31867">
    <property type="entry name" value="EXPANSIN-A15"/>
    <property type="match status" value="1"/>
</dbReference>
<evidence type="ECO:0000256" key="5">
    <source>
        <dbReference type="ARBA" id="ARBA00022525"/>
    </source>
</evidence>
<dbReference type="GO" id="GO:0009664">
    <property type="term" value="P:plant-type cell wall organization"/>
    <property type="evidence" value="ECO:0007669"/>
    <property type="project" value="InterPro"/>
</dbReference>
<dbReference type="GO" id="GO:0009653">
    <property type="term" value="P:anatomical structure morphogenesis"/>
    <property type="evidence" value="ECO:0007669"/>
    <property type="project" value="UniProtKB-ARBA"/>
</dbReference>
<dbReference type="InterPro" id="IPR002963">
    <property type="entry name" value="Expansin"/>
</dbReference>
<comment type="subcellular location">
    <subcellularLocation>
        <location evidence="1">Membrane</location>
        <topology evidence="1">Peripheral membrane protein</topology>
    </subcellularLocation>
    <subcellularLocation>
        <location evidence="2">Secreted</location>
        <location evidence="2">Cell wall</location>
    </subcellularLocation>
</comment>
<keyword evidence="4" id="KW-0134">Cell wall</keyword>
<dbReference type="InterPro" id="IPR009009">
    <property type="entry name" value="RlpA-like_DPBB"/>
</dbReference>
<evidence type="ECO:0000256" key="6">
    <source>
        <dbReference type="ARBA" id="ARBA00022729"/>
    </source>
</evidence>
<comment type="caution">
    <text evidence="13">The sequence shown here is derived from an EMBL/GenBank/DDBJ whole genome shotgun (WGS) entry which is preliminary data.</text>
</comment>
<dbReference type="EMBL" id="CACTIH010007264">
    <property type="protein sequence ID" value="CAA3006759.1"/>
    <property type="molecule type" value="Genomic_DNA"/>
</dbReference>
<evidence type="ECO:0000259" key="12">
    <source>
        <dbReference type="PROSITE" id="PS50843"/>
    </source>
</evidence>
<dbReference type="Gene3D" id="2.60.40.760">
    <property type="entry name" value="Expansin, cellulose-binding-like domain"/>
    <property type="match status" value="1"/>
</dbReference>
<feature type="transmembrane region" description="Helical" evidence="9">
    <location>
        <begin position="468"/>
        <end position="492"/>
    </location>
</feature>
<feature type="domain" description="Expansin-like EG45" evidence="11">
    <location>
        <begin position="53"/>
        <end position="166"/>
    </location>
</feature>
<dbReference type="InterPro" id="IPR007118">
    <property type="entry name" value="Expan_Lol_pI"/>
</dbReference>
<dbReference type="InterPro" id="IPR036908">
    <property type="entry name" value="RlpA-like_sf"/>
</dbReference>
<dbReference type="PRINTS" id="PR01225">
    <property type="entry name" value="EXPANSNFAMLY"/>
</dbReference>
<dbReference type="InterPro" id="IPR036749">
    <property type="entry name" value="Expansin_CBD_sf"/>
</dbReference>
<dbReference type="Gramene" id="OE9A018733T1">
    <property type="protein sequence ID" value="OE9A018733C1"/>
    <property type="gene ID" value="OE9A018733"/>
</dbReference>
<dbReference type="InterPro" id="IPR007117">
    <property type="entry name" value="Expansin_CBD"/>
</dbReference>
<feature type="domain" description="Expansin-like CBD" evidence="12">
    <location>
        <begin position="176"/>
        <end position="256"/>
    </location>
</feature>
<dbReference type="InterPro" id="IPR007112">
    <property type="entry name" value="Expansin/allergen_DPBB_dom"/>
</dbReference>
<evidence type="ECO:0000313" key="14">
    <source>
        <dbReference type="Proteomes" id="UP000594638"/>
    </source>
</evidence>
<evidence type="ECO:0000256" key="9">
    <source>
        <dbReference type="SAM" id="Phobius"/>
    </source>
</evidence>
<evidence type="ECO:0000256" key="1">
    <source>
        <dbReference type="ARBA" id="ARBA00004170"/>
    </source>
</evidence>
<dbReference type="GO" id="GO:0005576">
    <property type="term" value="C:extracellular region"/>
    <property type="evidence" value="ECO:0007669"/>
    <property type="project" value="InterPro"/>
</dbReference>
<evidence type="ECO:0000256" key="3">
    <source>
        <dbReference type="ARBA" id="ARBA00005392"/>
    </source>
</evidence>
<dbReference type="Pfam" id="PF01357">
    <property type="entry name" value="Expansin_C"/>
    <property type="match status" value="1"/>
</dbReference>
<dbReference type="AlphaFoldDB" id="A0A8S0TT90"/>
<evidence type="ECO:0000256" key="2">
    <source>
        <dbReference type="ARBA" id="ARBA00004191"/>
    </source>
</evidence>
<dbReference type="GO" id="GO:0016020">
    <property type="term" value="C:membrane"/>
    <property type="evidence" value="ECO:0007669"/>
    <property type="project" value="UniProtKB-SubCell"/>
</dbReference>
<dbReference type="CDD" id="cd22274">
    <property type="entry name" value="DPBB_EXPA_N"/>
    <property type="match status" value="1"/>
</dbReference>
<keyword evidence="6 10" id="KW-0732">Signal</keyword>
<keyword evidence="9" id="KW-1133">Transmembrane helix</keyword>
<comment type="similarity">
    <text evidence="3">Belongs to the expansin family. Expansin A subfamily.</text>
</comment>
<dbReference type="SUPFAM" id="SSF49590">
    <property type="entry name" value="PHL pollen allergen"/>
    <property type="match status" value="1"/>
</dbReference>
<gene>
    <name evidence="13" type="ORF">OLEA9_A018733</name>
</gene>